<evidence type="ECO:0000313" key="2">
    <source>
        <dbReference type="EMBL" id="MEG3157429.1"/>
    </source>
</evidence>
<dbReference type="InterPro" id="IPR014519">
    <property type="entry name" value="UCP024492"/>
</dbReference>
<evidence type="ECO:0000313" key="3">
    <source>
        <dbReference type="Proteomes" id="UP001334501"/>
    </source>
</evidence>
<keyword evidence="3" id="KW-1185">Reference proteome</keyword>
<accession>A0ABU7YQH3</accession>
<dbReference type="PANTHER" id="PTHR39337:SF1">
    <property type="entry name" value="BLR5642 PROTEIN"/>
    <property type="match status" value="1"/>
</dbReference>
<evidence type="ECO:0000256" key="1">
    <source>
        <dbReference type="SAM" id="MobiDB-lite"/>
    </source>
</evidence>
<reference evidence="2 3" key="1">
    <citation type="journal article" date="2017" name="Curr. Microbiol.">
        <title>Lysobacter zhanggongensis sp. nov. Isolated from a Pit Mud.</title>
        <authorList>
            <person name="Zhang X.F."/>
            <person name="Wang H.H."/>
            <person name="Sun X.Y."/>
            <person name="Pan C.M."/>
        </authorList>
    </citation>
    <scope>NUCLEOTIDE SEQUENCE [LARGE SCALE GENOMIC DNA]</scope>
    <source>
        <strain evidence="2 3">ZGLJ7-1</strain>
    </source>
</reference>
<comment type="caution">
    <text evidence="2">The sequence shown here is derived from an EMBL/GenBank/DDBJ whole genome shotgun (WGS) entry which is preliminary data.</text>
</comment>
<organism evidence="2 3">
    <name type="scientific">Lysobacter zhanggongensis</name>
    <dbReference type="NCBI Taxonomy" id="1774951"/>
    <lineage>
        <taxon>Bacteria</taxon>
        <taxon>Pseudomonadati</taxon>
        <taxon>Pseudomonadota</taxon>
        <taxon>Gammaproteobacteria</taxon>
        <taxon>Lysobacterales</taxon>
        <taxon>Lysobacteraceae</taxon>
        <taxon>Lysobacter</taxon>
    </lineage>
</organism>
<gene>
    <name evidence="2" type="ORF">SNE33_05915</name>
</gene>
<dbReference type="InterPro" id="IPR007438">
    <property type="entry name" value="DUF488"/>
</dbReference>
<dbReference type="PANTHER" id="PTHR39337">
    <property type="entry name" value="BLR5642 PROTEIN"/>
    <property type="match status" value="1"/>
</dbReference>
<protein>
    <submittedName>
        <fullName evidence="2">DUF488 domain-containing protein</fullName>
    </submittedName>
</protein>
<dbReference type="EMBL" id="JAXGFO010000022">
    <property type="protein sequence ID" value="MEG3157429.1"/>
    <property type="molecule type" value="Genomic_DNA"/>
</dbReference>
<proteinExistence type="predicted"/>
<sequence>MDDVAAGTGTLWTIGHSTREWTVFTAMLSDAGIQVLVDVRRFAGSRRNPQFSGETMARTLPEAGFRYLPMPDLGGRRKADPDTRNTAWRNASFRGYADYMETPPWQAACGRLAELVARERVAIMCAEALWWQCHRGLIADRFKADGWQVMHLTAPGRSEPHPYTSAARIVDGELRRLAGDAPHRTRPERAAPVHLGRSHR</sequence>
<dbReference type="Pfam" id="PF04343">
    <property type="entry name" value="DUF488"/>
    <property type="match status" value="1"/>
</dbReference>
<dbReference type="Proteomes" id="UP001334501">
    <property type="component" value="Unassembled WGS sequence"/>
</dbReference>
<feature type="region of interest" description="Disordered" evidence="1">
    <location>
        <begin position="177"/>
        <end position="200"/>
    </location>
</feature>
<dbReference type="PIRSF" id="PIRSF024492">
    <property type="entry name" value="UCP024492"/>
    <property type="match status" value="1"/>
</dbReference>
<feature type="compositionally biased region" description="Basic and acidic residues" evidence="1">
    <location>
        <begin position="177"/>
        <end position="191"/>
    </location>
</feature>
<name>A0ABU7YQH3_9GAMM</name>